<proteinExistence type="predicted"/>
<evidence type="ECO:0000313" key="2">
    <source>
        <dbReference type="Proteomes" id="UP000078582"/>
    </source>
</evidence>
<dbReference type="Gene3D" id="1.10.3210.10">
    <property type="entry name" value="Hypothetical protein af1432"/>
    <property type="match status" value="1"/>
</dbReference>
<dbReference type="AlphaFoldDB" id="A0A192H1G2"/>
<accession>A0A192H1G2</accession>
<gene>
    <name evidence="1" type="ORF">AYR53_05080</name>
</gene>
<evidence type="ECO:0000313" key="1">
    <source>
        <dbReference type="EMBL" id="ANK62200.1"/>
    </source>
</evidence>
<dbReference type="Proteomes" id="UP000078582">
    <property type="component" value="Chromosome"/>
</dbReference>
<dbReference type="RefSeq" id="WP_068281209.1">
    <property type="nucleotide sequence ID" value="NZ_CP014873.1"/>
</dbReference>
<sequence>MRNVYRGTVDPAITTGWDFNGTNAANYLRAHLDGVWQTAQTQGGTGQPPFTLEQAELDNLQTFTQFDFEITRRAALNSSFGQWYQDFLINLLTDKTKLKFWPKKQITDHGLAHFKHDMYYCLLLAQLDQMAQRDALVLLLTAALHDIGRFDNTAETSHGELAVEKFLALFEMTKQTANYTALTTAFNLQVLAPLNSTSNAPIPELTKNDMHTILDLVAYHCRDEQQAAVDFKAAYNDRAAGRRIRLLAYFKDADALDRVRFAGLDVGYLRQATSKRLVSIAWQAQAKI</sequence>
<organism evidence="1 2">
    <name type="scientific">Loigolactobacillus backii</name>
    <dbReference type="NCBI Taxonomy" id="375175"/>
    <lineage>
        <taxon>Bacteria</taxon>
        <taxon>Bacillati</taxon>
        <taxon>Bacillota</taxon>
        <taxon>Bacilli</taxon>
        <taxon>Lactobacillales</taxon>
        <taxon>Lactobacillaceae</taxon>
        <taxon>Loigolactobacillus</taxon>
    </lineage>
</organism>
<dbReference type="GeneID" id="42981618"/>
<reference evidence="1 2" key="1">
    <citation type="submission" date="2016-03" db="EMBL/GenBank/DDBJ databases">
        <title>Pediococcus and Lactobacillus from brewery environment - whole genome sequencing and assembly.</title>
        <authorList>
            <person name="Behr J."/>
            <person name="Geissler A.J."/>
            <person name="Vogel R.F."/>
        </authorList>
    </citation>
    <scope>NUCLEOTIDE SEQUENCE [LARGE SCALE GENOMIC DNA]</scope>
    <source>
        <strain evidence="1 2">TMW 1.1989</strain>
    </source>
</reference>
<keyword evidence="2" id="KW-1185">Reference proteome</keyword>
<dbReference type="EMBL" id="CP014873">
    <property type="protein sequence ID" value="ANK62200.1"/>
    <property type="molecule type" value="Genomic_DNA"/>
</dbReference>
<dbReference type="OrthoDB" id="7069048at2"/>
<dbReference type="SUPFAM" id="SSF109604">
    <property type="entry name" value="HD-domain/PDEase-like"/>
    <property type="match status" value="1"/>
</dbReference>
<protein>
    <submittedName>
        <fullName evidence="1">Uncharacterized protein</fullName>
    </submittedName>
</protein>
<name>A0A192H1G2_9LACO</name>